<keyword evidence="2" id="KW-1133">Transmembrane helix</keyword>
<gene>
    <name evidence="4" type="ORF">MUN88_14295</name>
</gene>
<evidence type="ECO:0000256" key="2">
    <source>
        <dbReference type="SAM" id="Phobius"/>
    </source>
</evidence>
<accession>A0ABY4ETY4</accession>
<evidence type="ECO:0000259" key="3">
    <source>
        <dbReference type="Pfam" id="PF19658"/>
    </source>
</evidence>
<dbReference type="Pfam" id="PF19658">
    <property type="entry name" value="DUF6161"/>
    <property type="match status" value="1"/>
</dbReference>
<keyword evidence="2" id="KW-0812">Transmembrane</keyword>
<dbReference type="Proteomes" id="UP000831782">
    <property type="component" value="Chromosome"/>
</dbReference>
<sequence length="394" mass="46128">MDKTKTQEDNIQILLDYFKSMNYQFEKYPSNNVGNYYDLKKLKSFINNEVEFWDDVVNNFNITETAKFPILLVSQNFNNINKNIEYLLKNETEDIDSKKKRLDTVLNTIKGNKFPCIFSISNEAKIIKMLSDNKSIRTINGFLKGYFSPREHQHLKISNNEFLNNEFILGITIASKLLYPEITSDLNDEYYRNLEELVENTNINSVNVINSLNKSSNEIKEKFTSFLNEINQERENYSERNEVFLNEKQETFLKLENKYKEHLKLKEPAEYWNVAANEYENRGEKWRNWSLGSSIIFISILTVILIFTNVKNTLDLSSVKFTIILTVIISVGFLIINLFIKLSTSNFHLANDAHERHHLTYVYLALLNETEFSPEEKNIVLQALFSRSDSGNKS</sequence>
<keyword evidence="5" id="KW-1185">Reference proteome</keyword>
<feature type="transmembrane region" description="Helical" evidence="2">
    <location>
        <begin position="289"/>
        <end position="307"/>
    </location>
</feature>
<keyword evidence="1" id="KW-0175">Coiled coil</keyword>
<feature type="transmembrane region" description="Helical" evidence="2">
    <location>
        <begin position="319"/>
        <end position="340"/>
    </location>
</feature>
<protein>
    <submittedName>
        <fullName evidence="4">DUF6161 domain-containing protein</fullName>
    </submittedName>
</protein>
<evidence type="ECO:0000313" key="5">
    <source>
        <dbReference type="Proteomes" id="UP000831782"/>
    </source>
</evidence>
<evidence type="ECO:0000313" key="4">
    <source>
        <dbReference type="EMBL" id="UOQ47237.1"/>
    </source>
</evidence>
<reference evidence="4 5" key="1">
    <citation type="submission" date="2022-04" db="EMBL/GenBank/DDBJ databases">
        <title>Gracilibacillus sp. isolated from saltern.</title>
        <authorList>
            <person name="Won M."/>
            <person name="Lee C.-M."/>
            <person name="Woen H.-Y."/>
            <person name="Kwon S.-W."/>
        </authorList>
    </citation>
    <scope>NUCLEOTIDE SEQUENCE [LARGE SCALE GENOMIC DNA]</scope>
    <source>
        <strain evidence="4 5">SSWR10-1</strain>
    </source>
</reference>
<evidence type="ECO:0000256" key="1">
    <source>
        <dbReference type="SAM" id="Coils"/>
    </source>
</evidence>
<dbReference type="EMBL" id="CP095072">
    <property type="protein sequence ID" value="UOQ47237.1"/>
    <property type="molecule type" value="Genomic_DNA"/>
</dbReference>
<keyword evidence="2" id="KW-0472">Membrane</keyword>
<feature type="coiled-coil region" evidence="1">
    <location>
        <begin position="227"/>
        <end position="265"/>
    </location>
</feature>
<organism evidence="4 5">
    <name type="scientific">Gracilibacillus caseinilyticus</name>
    <dbReference type="NCBI Taxonomy" id="2932256"/>
    <lineage>
        <taxon>Bacteria</taxon>
        <taxon>Bacillati</taxon>
        <taxon>Bacillota</taxon>
        <taxon>Bacilli</taxon>
        <taxon>Bacillales</taxon>
        <taxon>Bacillaceae</taxon>
        <taxon>Gracilibacillus</taxon>
    </lineage>
</organism>
<dbReference type="RefSeq" id="WP_244716194.1">
    <property type="nucleotide sequence ID" value="NZ_CP095072.1"/>
</dbReference>
<feature type="domain" description="DUF6161" evidence="3">
    <location>
        <begin position="209"/>
        <end position="391"/>
    </location>
</feature>
<dbReference type="InterPro" id="IPR046159">
    <property type="entry name" value="DUF6161"/>
</dbReference>
<proteinExistence type="predicted"/>
<name>A0ABY4ETY4_9BACI</name>